<sequence length="84" mass="8773">MATGNSPLSNTSTYLPLWVRNFSAPTPANFYGENIVPIPALRTGNLSHGASVLAISIFLNGHGSVKSHSCFSLQAACGNEGIEP</sequence>
<evidence type="ECO:0000313" key="1">
    <source>
        <dbReference type="EMBL" id="KAF0893909.1"/>
    </source>
</evidence>
<dbReference type="EMBL" id="SPHZ02000011">
    <property type="protein sequence ID" value="KAF0893909.1"/>
    <property type="molecule type" value="Genomic_DNA"/>
</dbReference>
<name>A0A6G1C0Y0_9ORYZ</name>
<proteinExistence type="predicted"/>
<evidence type="ECO:0000313" key="2">
    <source>
        <dbReference type="Proteomes" id="UP000479710"/>
    </source>
</evidence>
<reference evidence="1 2" key="1">
    <citation type="submission" date="2019-11" db="EMBL/GenBank/DDBJ databases">
        <title>Whole genome sequence of Oryza granulata.</title>
        <authorList>
            <person name="Li W."/>
        </authorList>
    </citation>
    <scope>NUCLEOTIDE SEQUENCE [LARGE SCALE GENOMIC DNA]</scope>
    <source>
        <strain evidence="2">cv. Menghai</strain>
        <tissue evidence="1">Leaf</tissue>
    </source>
</reference>
<accession>A0A6G1C0Y0</accession>
<gene>
    <name evidence="1" type="ORF">E2562_031442</name>
</gene>
<keyword evidence="2" id="KW-1185">Reference proteome</keyword>
<organism evidence="1 2">
    <name type="scientific">Oryza meyeriana var. granulata</name>
    <dbReference type="NCBI Taxonomy" id="110450"/>
    <lineage>
        <taxon>Eukaryota</taxon>
        <taxon>Viridiplantae</taxon>
        <taxon>Streptophyta</taxon>
        <taxon>Embryophyta</taxon>
        <taxon>Tracheophyta</taxon>
        <taxon>Spermatophyta</taxon>
        <taxon>Magnoliopsida</taxon>
        <taxon>Liliopsida</taxon>
        <taxon>Poales</taxon>
        <taxon>Poaceae</taxon>
        <taxon>BOP clade</taxon>
        <taxon>Oryzoideae</taxon>
        <taxon>Oryzeae</taxon>
        <taxon>Oryzinae</taxon>
        <taxon>Oryza</taxon>
        <taxon>Oryza meyeriana</taxon>
    </lineage>
</organism>
<protein>
    <submittedName>
        <fullName evidence="1">Uncharacterized protein</fullName>
    </submittedName>
</protein>
<dbReference type="Proteomes" id="UP000479710">
    <property type="component" value="Unassembled WGS sequence"/>
</dbReference>
<dbReference type="AlphaFoldDB" id="A0A6G1C0Y0"/>
<comment type="caution">
    <text evidence="1">The sequence shown here is derived from an EMBL/GenBank/DDBJ whole genome shotgun (WGS) entry which is preliminary data.</text>
</comment>